<comment type="caution">
    <text evidence="2">The sequence shown here is derived from an EMBL/GenBank/DDBJ whole genome shotgun (WGS) entry which is preliminary data.</text>
</comment>
<dbReference type="EMBL" id="JAUHHV010000001">
    <property type="protein sequence ID" value="KAK1436460.1"/>
    <property type="molecule type" value="Genomic_DNA"/>
</dbReference>
<evidence type="ECO:0000313" key="3">
    <source>
        <dbReference type="Proteomes" id="UP001229421"/>
    </source>
</evidence>
<keyword evidence="3" id="KW-1185">Reference proteome</keyword>
<evidence type="ECO:0000313" key="2">
    <source>
        <dbReference type="EMBL" id="KAK1436460.1"/>
    </source>
</evidence>
<sequence length="141" mass="15968">MATGEYEDDDNFSFPTTTHSPPRFIGSPRLWRSSSNAHVVHQTKQLSKQDQKRISMLSYVRKKDGDGSGENMDVIWEDLNYEDEMCGGRVSCDFGREWGKGYGEVTVACGGGRRRSMVVVVNVLKKLLLAHNTSRHWSVKK</sequence>
<dbReference type="AlphaFoldDB" id="A0AAD8L685"/>
<reference evidence="2" key="1">
    <citation type="journal article" date="2023" name="bioRxiv">
        <title>Improved chromosome-level genome assembly for marigold (Tagetes erecta).</title>
        <authorList>
            <person name="Jiang F."/>
            <person name="Yuan L."/>
            <person name="Wang S."/>
            <person name="Wang H."/>
            <person name="Xu D."/>
            <person name="Wang A."/>
            <person name="Fan W."/>
        </authorList>
    </citation>
    <scope>NUCLEOTIDE SEQUENCE</scope>
    <source>
        <strain evidence="2">WSJ</strain>
        <tissue evidence="2">Leaf</tissue>
    </source>
</reference>
<feature type="compositionally biased region" description="Acidic residues" evidence="1">
    <location>
        <begin position="1"/>
        <end position="11"/>
    </location>
</feature>
<dbReference type="PANTHER" id="PTHR34666">
    <property type="entry name" value="EXPRESSED PROTEIN"/>
    <property type="match status" value="1"/>
</dbReference>
<dbReference type="Proteomes" id="UP001229421">
    <property type="component" value="Unassembled WGS sequence"/>
</dbReference>
<evidence type="ECO:0000256" key="1">
    <source>
        <dbReference type="SAM" id="MobiDB-lite"/>
    </source>
</evidence>
<name>A0AAD8L685_TARER</name>
<proteinExistence type="predicted"/>
<gene>
    <name evidence="2" type="ORF">QVD17_02240</name>
</gene>
<organism evidence="2 3">
    <name type="scientific">Tagetes erecta</name>
    <name type="common">African marigold</name>
    <dbReference type="NCBI Taxonomy" id="13708"/>
    <lineage>
        <taxon>Eukaryota</taxon>
        <taxon>Viridiplantae</taxon>
        <taxon>Streptophyta</taxon>
        <taxon>Embryophyta</taxon>
        <taxon>Tracheophyta</taxon>
        <taxon>Spermatophyta</taxon>
        <taxon>Magnoliopsida</taxon>
        <taxon>eudicotyledons</taxon>
        <taxon>Gunneridae</taxon>
        <taxon>Pentapetalae</taxon>
        <taxon>asterids</taxon>
        <taxon>campanulids</taxon>
        <taxon>Asterales</taxon>
        <taxon>Asteraceae</taxon>
        <taxon>Asteroideae</taxon>
        <taxon>Heliantheae alliance</taxon>
        <taxon>Tageteae</taxon>
        <taxon>Tagetes</taxon>
    </lineage>
</organism>
<accession>A0AAD8L685</accession>
<protein>
    <submittedName>
        <fullName evidence="2">Uncharacterized protein</fullName>
    </submittedName>
</protein>
<feature type="region of interest" description="Disordered" evidence="1">
    <location>
        <begin position="1"/>
        <end position="25"/>
    </location>
</feature>
<dbReference type="PANTHER" id="PTHR34666:SF1">
    <property type="entry name" value="OS02G0554800 PROTEIN"/>
    <property type="match status" value="1"/>
</dbReference>